<gene>
    <name evidence="1" type="ORF">GR328_00370</name>
</gene>
<name>A0A7X3SM33_9HYPH</name>
<organism evidence="1 2">
    <name type="scientific">Microvirga makkahensis</name>
    <dbReference type="NCBI Taxonomy" id="1128670"/>
    <lineage>
        <taxon>Bacteria</taxon>
        <taxon>Pseudomonadati</taxon>
        <taxon>Pseudomonadota</taxon>
        <taxon>Alphaproteobacteria</taxon>
        <taxon>Hyphomicrobiales</taxon>
        <taxon>Methylobacteriaceae</taxon>
        <taxon>Microvirga</taxon>
    </lineage>
</organism>
<dbReference type="Proteomes" id="UP000436483">
    <property type="component" value="Unassembled WGS sequence"/>
</dbReference>
<reference evidence="1 2" key="2">
    <citation type="submission" date="2020-01" db="EMBL/GenBank/DDBJ databases">
        <title>Microvirga sp. nov., an arsenate reduction bacterium isolated from Tibet hotspring sediments.</title>
        <authorList>
            <person name="Xian W.-D."/>
            <person name="Li W.-J."/>
        </authorList>
    </citation>
    <scope>NUCLEOTIDE SEQUENCE [LARGE SCALE GENOMIC DNA]</scope>
    <source>
        <strain evidence="1 2">KCTC 23863</strain>
    </source>
</reference>
<accession>A0A7X3SM33</accession>
<comment type="caution">
    <text evidence="1">The sequence shown here is derived from an EMBL/GenBank/DDBJ whole genome shotgun (WGS) entry which is preliminary data.</text>
</comment>
<dbReference type="EMBL" id="WURB01000001">
    <property type="protein sequence ID" value="MXQ09932.1"/>
    <property type="molecule type" value="Genomic_DNA"/>
</dbReference>
<dbReference type="OrthoDB" id="3727885at2"/>
<evidence type="ECO:0000313" key="2">
    <source>
        <dbReference type="Proteomes" id="UP000436483"/>
    </source>
</evidence>
<dbReference type="AlphaFoldDB" id="A0A7X3SM33"/>
<evidence type="ECO:0000313" key="1">
    <source>
        <dbReference type="EMBL" id="MXQ09932.1"/>
    </source>
</evidence>
<protein>
    <submittedName>
        <fullName evidence="1">Uncharacterized protein</fullName>
    </submittedName>
</protein>
<keyword evidence="2" id="KW-1185">Reference proteome</keyword>
<sequence length="262" mass="29840">MTDNDNGIRGRIYFPGSPWPNGHQIASFNWTALLHPQYGSYISDASRRSPALAMCFELTTEDYYAKDGTHLAAGEENEDDDDASSDDWRSRVVWNNYNKCWIGPSQTSSAPGIPVSDGTKPFDFTCDEYYFSANPLPVDWNNFFQEQAFGIYLLGHDAVADHKIHLHSRQPDGSYTLDWSGKIALYYAGETDFEYDFIARVEGVRFDAISLFYVNPTWAKEYFGLDLDPNVTPHQRIAPFVANPDDFRIEERNGVLHAVYRT</sequence>
<dbReference type="RefSeq" id="WP_160882553.1">
    <property type="nucleotide sequence ID" value="NZ_WURB01000001.1"/>
</dbReference>
<reference evidence="1 2" key="1">
    <citation type="submission" date="2019-12" db="EMBL/GenBank/DDBJ databases">
        <authorList>
            <person name="Yuan C.-G."/>
        </authorList>
    </citation>
    <scope>NUCLEOTIDE SEQUENCE [LARGE SCALE GENOMIC DNA]</scope>
    <source>
        <strain evidence="1 2">KCTC 23863</strain>
    </source>
</reference>
<proteinExistence type="predicted"/>